<keyword evidence="2" id="KW-0805">Transcription regulation</keyword>
<feature type="region of interest" description="Disordered" evidence="6">
    <location>
        <begin position="325"/>
        <end position="344"/>
    </location>
</feature>
<feature type="region of interest" description="Disordered" evidence="6">
    <location>
        <begin position="1109"/>
        <end position="1135"/>
    </location>
</feature>
<feature type="region of interest" description="Disordered" evidence="6">
    <location>
        <begin position="433"/>
        <end position="463"/>
    </location>
</feature>
<evidence type="ECO:0000256" key="2">
    <source>
        <dbReference type="ARBA" id="ARBA00023015"/>
    </source>
</evidence>
<evidence type="ECO:0000256" key="4">
    <source>
        <dbReference type="ARBA" id="ARBA00023163"/>
    </source>
</evidence>
<feature type="region of interest" description="Disordered" evidence="6">
    <location>
        <begin position="159"/>
        <end position="206"/>
    </location>
</feature>
<dbReference type="CDD" id="cd15489">
    <property type="entry name" value="PHD_SF"/>
    <property type="match status" value="1"/>
</dbReference>
<comment type="caution">
    <text evidence="8">The sequence shown here is derived from an EMBL/GenBank/DDBJ whole genome shotgun (WGS) entry which is preliminary data.</text>
</comment>
<feature type="domain" description="AP2/ERF" evidence="7">
    <location>
        <begin position="790"/>
        <end position="849"/>
    </location>
</feature>
<feature type="region of interest" description="Disordered" evidence="6">
    <location>
        <begin position="237"/>
        <end position="257"/>
    </location>
</feature>
<dbReference type="PROSITE" id="PS51032">
    <property type="entry name" value="AP2_ERF"/>
    <property type="match status" value="1"/>
</dbReference>
<keyword evidence="9" id="KW-1185">Reference proteome</keyword>
<dbReference type="AlphaFoldDB" id="A0A836C5H6"/>
<proteinExistence type="predicted"/>
<keyword evidence="4" id="KW-0804">Transcription</keyword>
<dbReference type="GO" id="GO:0003700">
    <property type="term" value="F:DNA-binding transcription factor activity"/>
    <property type="evidence" value="ECO:0007669"/>
    <property type="project" value="InterPro"/>
</dbReference>
<dbReference type="Gene3D" id="3.30.730.10">
    <property type="entry name" value="AP2/ERF domain"/>
    <property type="match status" value="1"/>
</dbReference>
<dbReference type="InterPro" id="IPR001471">
    <property type="entry name" value="AP2/ERF_dom"/>
</dbReference>
<evidence type="ECO:0000256" key="1">
    <source>
        <dbReference type="ARBA" id="ARBA00004123"/>
    </source>
</evidence>
<dbReference type="EMBL" id="JAEHOE010000005">
    <property type="protein sequence ID" value="KAG2500023.1"/>
    <property type="molecule type" value="Genomic_DNA"/>
</dbReference>
<comment type="subcellular location">
    <subcellularLocation>
        <location evidence="1">Nucleus</location>
    </subcellularLocation>
</comment>
<organism evidence="8 9">
    <name type="scientific">Edaphochlamys debaryana</name>
    <dbReference type="NCBI Taxonomy" id="47281"/>
    <lineage>
        <taxon>Eukaryota</taxon>
        <taxon>Viridiplantae</taxon>
        <taxon>Chlorophyta</taxon>
        <taxon>core chlorophytes</taxon>
        <taxon>Chlorophyceae</taxon>
        <taxon>CS clade</taxon>
        <taxon>Chlamydomonadales</taxon>
        <taxon>Chlamydomonadales incertae sedis</taxon>
        <taxon>Edaphochlamys</taxon>
    </lineage>
</organism>
<evidence type="ECO:0000313" key="9">
    <source>
        <dbReference type="Proteomes" id="UP000612055"/>
    </source>
</evidence>
<evidence type="ECO:0000256" key="5">
    <source>
        <dbReference type="ARBA" id="ARBA00023242"/>
    </source>
</evidence>
<dbReference type="GO" id="GO:0003677">
    <property type="term" value="F:DNA binding"/>
    <property type="evidence" value="ECO:0007669"/>
    <property type="project" value="UniProtKB-KW"/>
</dbReference>
<feature type="region of interest" description="Disordered" evidence="6">
    <location>
        <begin position="101"/>
        <end position="135"/>
    </location>
</feature>
<feature type="region of interest" description="Disordered" evidence="6">
    <location>
        <begin position="838"/>
        <end position="874"/>
    </location>
</feature>
<protein>
    <recommendedName>
        <fullName evidence="7">AP2/ERF domain-containing protein</fullName>
    </recommendedName>
</protein>
<feature type="compositionally biased region" description="Basic and acidic residues" evidence="6">
    <location>
        <begin position="441"/>
        <end position="463"/>
    </location>
</feature>
<sequence length="1135" mass="117653">MGPKTHQCYICKYHGRKGNNGRLIRCGHYFYKPNPCVNSQCPVPCDRWCHPSCAGVPLDAEFFFCGNDGAHTAANFLDYVHRYDQPVVDFVHDRTKPVHHSVRARARGLVPAEGSGGGSSGAGPATAAPPQQPRRKVEFRAGYQGGILDSEFPAQGSMIRLAPPAAPPGAAAGPGDLQGADPPAKRQRMAARDVSKPHAAPSEAAVPGEALTAAQAQLDELRAQLATVEERAAAAELSRKAEKQRRRQAKARAREAETIAQELRTQLQAEEQRRLEAEAACKDHAEKADAAQKRAADTATAQLRAAQEQAAAALAQATEARQRAAAEVPQLQQRQAAAERQAADAGRKAAAAEAQAAAMRADVDRLKAQLSEAGERKTRYEWRAEVAADAAAQAWEEAGQLEKEVRSLKAALAREQDRAAAVPGLKRQLEDLQHQAAEASRSADMEAQRRQKAEAGEAAARKELGQVKQGAEAAAKAAARQQAQLEAELEVAQAGQVAAVGALQEQLAAAQRQREEAEQELAAAGVQHAAAVASLQQQLAAAQRQREESEQQLAAAGVQHAAAVGALQEQLAAAQRQREEAEQELAAAGVQHAAAVASLQQQLAAAQRQREEAEQELAAAGEQHAAAVGALQQQLRQVMQEKEHLQERVDAGWQKTAQLNDKLLAKIDHLQQKLAQLEGTGGAQPPATGGLADHPLRQERVRPQEQDQATLAAWQNPPLGGPVLVARLAEAALLGGNQQLPRGVYATSGAGRGCMEHTDPTRGGDGGAGGRAEAGGAPGTSHAGLGLSGLPRGVKQLPSGRYQGQMQADGKQRHPGTWDTPEEAGRAFDRAAVERYNAGGGPKLQLNYPSEWSDPAQGRPVMPRRSHPAVQGSEAAPLVAAPGALRSGLGAEEGSGPQPMEGLEGGSGAQAAGAPGPELEAAEDSGTQAPAAAALGPSSRALWLGALPHRDMGGGPRAAPRVIPLGAQRTAAPGAPGLGGGEAVVLLQPGVWDQGPPGAFGGMGGLAAAPAAGVAVAAQAGGVARGSAHAANNRGADAGTGMGGLAAAPAAGMAPAALAGPPLGVDGIPIGPGYRAARRNNHCQWAERLRGGALVLERMHRGPVRLEAGEAPTALSPPGEMEVEVGESSAENWCR</sequence>
<keyword evidence="3" id="KW-0238">DNA-binding</keyword>
<feature type="compositionally biased region" description="Low complexity" evidence="6">
    <location>
        <begin position="909"/>
        <end position="919"/>
    </location>
</feature>
<evidence type="ECO:0000313" key="8">
    <source>
        <dbReference type="EMBL" id="KAG2500023.1"/>
    </source>
</evidence>
<evidence type="ECO:0000256" key="3">
    <source>
        <dbReference type="ARBA" id="ARBA00023125"/>
    </source>
</evidence>
<dbReference type="SUPFAM" id="SSF54171">
    <property type="entry name" value="DNA-binding domain"/>
    <property type="match status" value="1"/>
</dbReference>
<feature type="compositionally biased region" description="Low complexity" evidence="6">
    <location>
        <begin position="168"/>
        <end position="182"/>
    </location>
</feature>
<accession>A0A836C5H6</accession>
<evidence type="ECO:0000259" key="7">
    <source>
        <dbReference type="PROSITE" id="PS51032"/>
    </source>
</evidence>
<keyword evidence="5" id="KW-0539">Nucleus</keyword>
<dbReference type="InterPro" id="IPR016177">
    <property type="entry name" value="DNA-bd_dom_sf"/>
</dbReference>
<evidence type="ECO:0000256" key="6">
    <source>
        <dbReference type="SAM" id="MobiDB-lite"/>
    </source>
</evidence>
<gene>
    <name evidence="8" type="ORF">HYH03_002304</name>
</gene>
<feature type="compositionally biased region" description="Low complexity" evidence="6">
    <location>
        <begin position="325"/>
        <end position="340"/>
    </location>
</feature>
<feature type="region of interest" description="Disordered" evidence="6">
    <location>
        <begin position="886"/>
        <end position="933"/>
    </location>
</feature>
<dbReference type="SMART" id="SM00380">
    <property type="entry name" value="AP2"/>
    <property type="match status" value="1"/>
</dbReference>
<dbReference type="GO" id="GO:0005634">
    <property type="term" value="C:nucleus"/>
    <property type="evidence" value="ECO:0007669"/>
    <property type="project" value="UniProtKB-SubCell"/>
</dbReference>
<dbReference type="Proteomes" id="UP000612055">
    <property type="component" value="Unassembled WGS sequence"/>
</dbReference>
<dbReference type="InterPro" id="IPR036955">
    <property type="entry name" value="AP2/ERF_dom_sf"/>
</dbReference>
<feature type="region of interest" description="Disordered" evidence="6">
    <location>
        <begin position="759"/>
        <end position="784"/>
    </location>
</feature>
<reference evidence="8" key="1">
    <citation type="journal article" date="2020" name="bioRxiv">
        <title>Comparative genomics of Chlamydomonas.</title>
        <authorList>
            <person name="Craig R.J."/>
            <person name="Hasan A.R."/>
            <person name="Ness R.W."/>
            <person name="Keightley P.D."/>
        </authorList>
    </citation>
    <scope>NUCLEOTIDE SEQUENCE</scope>
    <source>
        <strain evidence="8">CCAP 11/70</strain>
    </source>
</reference>
<feature type="compositionally biased region" description="Basic residues" evidence="6">
    <location>
        <begin position="242"/>
        <end position="251"/>
    </location>
</feature>
<dbReference type="OrthoDB" id="515645at2759"/>
<name>A0A836C5H6_9CHLO</name>
<feature type="compositionally biased region" description="Gly residues" evidence="6">
    <location>
        <begin position="763"/>
        <end position="778"/>
    </location>
</feature>